<dbReference type="InterPro" id="IPR003594">
    <property type="entry name" value="HATPase_dom"/>
</dbReference>
<dbReference type="GO" id="GO:0016301">
    <property type="term" value="F:kinase activity"/>
    <property type="evidence" value="ECO:0007669"/>
    <property type="project" value="UniProtKB-KW"/>
</dbReference>
<comment type="caution">
    <text evidence="10">The sequence shown here is derived from an EMBL/GenBank/DDBJ whole genome shotgun (WGS) entry which is preliminary data.</text>
</comment>
<dbReference type="EMBL" id="BAAACG010000019">
    <property type="protein sequence ID" value="GAA0746496.1"/>
    <property type="molecule type" value="Genomic_DNA"/>
</dbReference>
<dbReference type="CDD" id="cd00082">
    <property type="entry name" value="HisKA"/>
    <property type="match status" value="1"/>
</dbReference>
<comment type="subcellular location">
    <subcellularLocation>
        <location evidence="2">Membrane</location>
    </subcellularLocation>
</comment>
<evidence type="ECO:0000256" key="2">
    <source>
        <dbReference type="ARBA" id="ARBA00004370"/>
    </source>
</evidence>
<protein>
    <recommendedName>
        <fullName evidence="3">histidine kinase</fullName>
        <ecNumber evidence="3">2.7.13.3</ecNumber>
    </recommendedName>
</protein>
<evidence type="ECO:0000313" key="11">
    <source>
        <dbReference type="Proteomes" id="UP001501510"/>
    </source>
</evidence>
<proteinExistence type="predicted"/>
<dbReference type="RefSeq" id="WP_343763624.1">
    <property type="nucleotide sequence ID" value="NZ_BAAACG010000019.1"/>
</dbReference>
<dbReference type="PROSITE" id="PS50109">
    <property type="entry name" value="HIS_KIN"/>
    <property type="match status" value="1"/>
</dbReference>
<evidence type="ECO:0000259" key="9">
    <source>
        <dbReference type="PROSITE" id="PS50109"/>
    </source>
</evidence>
<feature type="transmembrane region" description="Helical" evidence="8">
    <location>
        <begin position="12"/>
        <end position="32"/>
    </location>
</feature>
<dbReference type="CDD" id="cd18773">
    <property type="entry name" value="PDC1_HK_sensor"/>
    <property type="match status" value="1"/>
</dbReference>
<dbReference type="InterPro" id="IPR036097">
    <property type="entry name" value="HisK_dim/P_sf"/>
</dbReference>
<keyword evidence="7" id="KW-0902">Two-component regulatory system</keyword>
<dbReference type="Pfam" id="PF00512">
    <property type="entry name" value="HisKA"/>
    <property type="match status" value="1"/>
</dbReference>
<dbReference type="PRINTS" id="PR00344">
    <property type="entry name" value="BCTRLSENSOR"/>
</dbReference>
<dbReference type="InterPro" id="IPR050351">
    <property type="entry name" value="BphY/WalK/GraS-like"/>
</dbReference>
<dbReference type="Pfam" id="PF02518">
    <property type="entry name" value="HATPase_c"/>
    <property type="match status" value="1"/>
</dbReference>
<evidence type="ECO:0000256" key="7">
    <source>
        <dbReference type="ARBA" id="ARBA00023012"/>
    </source>
</evidence>
<accession>A0ABP3V4J7</accession>
<dbReference type="SUPFAM" id="SSF55874">
    <property type="entry name" value="ATPase domain of HSP90 chaperone/DNA topoisomerase II/histidine kinase"/>
    <property type="match status" value="1"/>
</dbReference>
<keyword evidence="8" id="KW-0812">Transmembrane</keyword>
<dbReference type="Gene3D" id="1.10.287.130">
    <property type="match status" value="1"/>
</dbReference>
<evidence type="ECO:0000256" key="6">
    <source>
        <dbReference type="ARBA" id="ARBA00022777"/>
    </source>
</evidence>
<keyword evidence="5" id="KW-0808">Transferase</keyword>
<dbReference type="SMART" id="SM00387">
    <property type="entry name" value="HATPase_c"/>
    <property type="match status" value="1"/>
</dbReference>
<dbReference type="InterPro" id="IPR004358">
    <property type="entry name" value="Sig_transdc_His_kin-like_C"/>
</dbReference>
<sequence>MRNKTTLKLSSYFAISLFIFAVIIGGTFSYLFRKQTIETHKTQLSNRAKSISTTVSDYMGNINIKSKMGGGMGSGFGAYMRSLSSIAGADAWVIDKDKNLITAGSGKGFKNGIHDVSYANLPEDADKIISEVFLDKTVFSEDFSGLLEEPTLTVGVPIKDRGNQIMGVVLLHSPVVGTNEAVKSGIGILFLSILLGIIVSFLLSLWLSKKFTSPILQKEAEDAIRLDKIRRDFVANISHELKTPVTVMRGSLEALTDKVVTEPKMVESYHKQMLKESIYLQRLIGDLLDLSKLQNADFEMEKSNVSIFELLHETIRSAKHIGKSKNIKIEFEKDKDFIIEGDYGRLRQMLMIILDNAIKFSPKDGVVKVLLRNRELTIKDYGIGISKDELPFIFERFYKSRTEENKSGTGLGLAIAKQIAHRHNINLWAKSIEGTETEFKFKF</sequence>
<evidence type="ECO:0000256" key="1">
    <source>
        <dbReference type="ARBA" id="ARBA00000085"/>
    </source>
</evidence>
<organism evidence="10 11">
    <name type="scientific">Clostridium oceanicum</name>
    <dbReference type="NCBI Taxonomy" id="1543"/>
    <lineage>
        <taxon>Bacteria</taxon>
        <taxon>Bacillati</taxon>
        <taxon>Bacillota</taxon>
        <taxon>Clostridia</taxon>
        <taxon>Eubacteriales</taxon>
        <taxon>Clostridiaceae</taxon>
        <taxon>Clostridium</taxon>
    </lineage>
</organism>
<dbReference type="InterPro" id="IPR005467">
    <property type="entry name" value="His_kinase_dom"/>
</dbReference>
<dbReference type="InterPro" id="IPR036890">
    <property type="entry name" value="HATPase_C_sf"/>
</dbReference>
<keyword evidence="8" id="KW-0472">Membrane</keyword>
<dbReference type="EC" id="2.7.13.3" evidence="3"/>
<comment type="catalytic activity">
    <reaction evidence="1">
        <text>ATP + protein L-histidine = ADP + protein N-phospho-L-histidine.</text>
        <dbReference type="EC" id="2.7.13.3"/>
    </reaction>
</comment>
<dbReference type="SMART" id="SM00388">
    <property type="entry name" value="HisKA"/>
    <property type="match status" value="1"/>
</dbReference>
<dbReference type="Proteomes" id="UP001501510">
    <property type="component" value="Unassembled WGS sequence"/>
</dbReference>
<dbReference type="InterPro" id="IPR003661">
    <property type="entry name" value="HisK_dim/P_dom"/>
</dbReference>
<keyword evidence="4" id="KW-0597">Phosphoprotein</keyword>
<dbReference type="CDD" id="cd00075">
    <property type="entry name" value="HATPase"/>
    <property type="match status" value="1"/>
</dbReference>
<keyword evidence="11" id="KW-1185">Reference proteome</keyword>
<evidence type="ECO:0000256" key="4">
    <source>
        <dbReference type="ARBA" id="ARBA00022553"/>
    </source>
</evidence>
<dbReference type="PANTHER" id="PTHR45453">
    <property type="entry name" value="PHOSPHATE REGULON SENSOR PROTEIN PHOR"/>
    <property type="match status" value="1"/>
</dbReference>
<reference evidence="11" key="1">
    <citation type="journal article" date="2019" name="Int. J. Syst. Evol. Microbiol.">
        <title>The Global Catalogue of Microorganisms (GCM) 10K type strain sequencing project: providing services to taxonomists for standard genome sequencing and annotation.</title>
        <authorList>
            <consortium name="The Broad Institute Genomics Platform"/>
            <consortium name="The Broad Institute Genome Sequencing Center for Infectious Disease"/>
            <person name="Wu L."/>
            <person name="Ma J."/>
        </authorList>
    </citation>
    <scope>NUCLEOTIDE SEQUENCE [LARGE SCALE GENOMIC DNA]</scope>
    <source>
        <strain evidence="11">JCM 1407</strain>
    </source>
</reference>
<evidence type="ECO:0000313" key="10">
    <source>
        <dbReference type="EMBL" id="GAA0746496.1"/>
    </source>
</evidence>
<dbReference type="PANTHER" id="PTHR45453:SF1">
    <property type="entry name" value="PHOSPHATE REGULON SENSOR PROTEIN PHOR"/>
    <property type="match status" value="1"/>
</dbReference>
<name>A0ABP3V4J7_9CLOT</name>
<dbReference type="Gene3D" id="3.30.565.10">
    <property type="entry name" value="Histidine kinase-like ATPase, C-terminal domain"/>
    <property type="match status" value="1"/>
</dbReference>
<feature type="transmembrane region" description="Helical" evidence="8">
    <location>
        <begin position="188"/>
        <end position="207"/>
    </location>
</feature>
<dbReference type="SUPFAM" id="SSF47384">
    <property type="entry name" value="Homodimeric domain of signal transducing histidine kinase"/>
    <property type="match status" value="1"/>
</dbReference>
<keyword evidence="8" id="KW-1133">Transmembrane helix</keyword>
<keyword evidence="6 10" id="KW-0418">Kinase</keyword>
<evidence type="ECO:0000256" key="8">
    <source>
        <dbReference type="SAM" id="Phobius"/>
    </source>
</evidence>
<evidence type="ECO:0000256" key="3">
    <source>
        <dbReference type="ARBA" id="ARBA00012438"/>
    </source>
</evidence>
<evidence type="ECO:0000256" key="5">
    <source>
        <dbReference type="ARBA" id="ARBA00022679"/>
    </source>
</evidence>
<feature type="domain" description="Histidine kinase" evidence="9">
    <location>
        <begin position="236"/>
        <end position="443"/>
    </location>
</feature>
<gene>
    <name evidence="10" type="ORF">GCM10008906_34180</name>
</gene>